<dbReference type="HOGENOM" id="CLU_781254_0_0_1"/>
<dbReference type="Proteomes" id="UP000008068">
    <property type="component" value="Unassembled WGS sequence"/>
</dbReference>
<evidence type="ECO:0000256" key="1">
    <source>
        <dbReference type="SAM" id="MobiDB-lite"/>
    </source>
</evidence>
<feature type="region of interest" description="Disordered" evidence="1">
    <location>
        <begin position="1"/>
        <end position="151"/>
    </location>
</feature>
<evidence type="ECO:0000313" key="3">
    <source>
        <dbReference type="Proteomes" id="UP000008068"/>
    </source>
</evidence>
<sequence length="355" mass="40617">MSNNNQNQMGPPQPNHSYQGQFHPQNPYLPQDWNNFPNQDQLNQQMGQGQYQTQHSGNGMNQQNAGGGDGAVGTSKTSNNNQNQMGPPQPNHSYQGQFHPQNPYLPQDWNNFPNQDQLNQQMGQGQYQTQHSGNGMNQQNAGGGDGEVESLNQIAPPTAMGPYRNIPRSVLHSVVQSAIPFPTDLEGLYNVLDQELDGNEDTWPQPPQISRDFKALQDELDVSNSFIDYHVFGKVINDRKYLKAKSWTFIKNSSSGRKFRRMYNILKMTAESQVMVLDFLGRKNNENGVRSLKQLKKYTRFSTNPQKAHESEKLWKYLLERAKMNPSIEFRGYNKDDESQNEREPDWWTNMSTTE</sequence>
<dbReference type="EMBL" id="GL380048">
    <property type="protein sequence ID" value="EGT44289.1"/>
    <property type="molecule type" value="Genomic_DNA"/>
</dbReference>
<reference evidence="3" key="1">
    <citation type="submission" date="2011-07" db="EMBL/GenBank/DDBJ databases">
        <authorList>
            <consortium name="Caenorhabditis brenneri Sequencing and Analysis Consortium"/>
            <person name="Wilson R.K."/>
        </authorList>
    </citation>
    <scope>NUCLEOTIDE SEQUENCE [LARGE SCALE GENOMIC DNA]</scope>
    <source>
        <strain evidence="3">PB2801</strain>
    </source>
</reference>
<accession>G0P3P0</accession>
<feature type="compositionally biased region" description="Low complexity" evidence="1">
    <location>
        <begin position="1"/>
        <end position="10"/>
    </location>
</feature>
<protein>
    <submittedName>
        <fullName evidence="2">Uncharacterized protein</fullName>
    </submittedName>
</protein>
<proteinExistence type="predicted"/>
<evidence type="ECO:0000313" key="2">
    <source>
        <dbReference type="EMBL" id="EGT44289.1"/>
    </source>
</evidence>
<feature type="compositionally biased region" description="Low complexity" evidence="1">
    <location>
        <begin position="115"/>
        <end position="140"/>
    </location>
</feature>
<gene>
    <name evidence="2" type="ORF">CAEBREN_24201</name>
</gene>
<feature type="region of interest" description="Disordered" evidence="1">
    <location>
        <begin position="330"/>
        <end position="355"/>
    </location>
</feature>
<dbReference type="InParanoid" id="G0P3P0"/>
<keyword evidence="3" id="KW-1185">Reference proteome</keyword>
<feature type="compositionally biased region" description="Low complexity" evidence="1">
    <location>
        <begin position="39"/>
        <end position="64"/>
    </location>
</feature>
<name>G0P3P0_CAEBE</name>
<organism evidence="3">
    <name type="scientific">Caenorhabditis brenneri</name>
    <name type="common">Nematode worm</name>
    <dbReference type="NCBI Taxonomy" id="135651"/>
    <lineage>
        <taxon>Eukaryota</taxon>
        <taxon>Metazoa</taxon>
        <taxon>Ecdysozoa</taxon>
        <taxon>Nematoda</taxon>
        <taxon>Chromadorea</taxon>
        <taxon>Rhabditida</taxon>
        <taxon>Rhabditina</taxon>
        <taxon>Rhabditomorpha</taxon>
        <taxon>Rhabditoidea</taxon>
        <taxon>Rhabditidae</taxon>
        <taxon>Peloderinae</taxon>
        <taxon>Caenorhabditis</taxon>
    </lineage>
</organism>
<dbReference type="AlphaFoldDB" id="G0P3P0"/>
<feature type="compositionally biased region" description="Basic and acidic residues" evidence="1">
    <location>
        <begin position="332"/>
        <end position="346"/>
    </location>
</feature>